<reference evidence="3" key="2">
    <citation type="submission" date="2023-05" db="EMBL/GenBank/DDBJ databases">
        <authorList>
            <consortium name="Lawrence Berkeley National Laboratory"/>
            <person name="Steindorff A."/>
            <person name="Hensen N."/>
            <person name="Bonometti L."/>
            <person name="Westerberg I."/>
            <person name="Brannstrom I.O."/>
            <person name="Guillou S."/>
            <person name="Cros-Aarteil S."/>
            <person name="Calhoun S."/>
            <person name="Haridas S."/>
            <person name="Kuo A."/>
            <person name="Mondo S."/>
            <person name="Pangilinan J."/>
            <person name="Riley R."/>
            <person name="Labutti K."/>
            <person name="Andreopoulos B."/>
            <person name="Lipzen A."/>
            <person name="Chen C."/>
            <person name="Yanf M."/>
            <person name="Daum C."/>
            <person name="Ng V."/>
            <person name="Clum A."/>
            <person name="Ohm R."/>
            <person name="Martin F."/>
            <person name="Silar P."/>
            <person name="Natvig D."/>
            <person name="Lalanne C."/>
            <person name="Gautier V."/>
            <person name="Ament-Velasquez S.L."/>
            <person name="Kruys A."/>
            <person name="Hutchinson M.I."/>
            <person name="Powell A.J."/>
            <person name="Barry K."/>
            <person name="Miller A.N."/>
            <person name="Grigoriev I.V."/>
            <person name="Debuchy R."/>
            <person name="Gladieux P."/>
            <person name="Thoren M.H."/>
            <person name="Johannesson H."/>
        </authorList>
    </citation>
    <scope>NUCLEOTIDE SEQUENCE</scope>
    <source>
        <strain evidence="3">PSN243</strain>
    </source>
</reference>
<comment type="caution">
    <text evidence="3">The sequence shown here is derived from an EMBL/GenBank/DDBJ whole genome shotgun (WGS) entry which is preliminary data.</text>
</comment>
<sequence>MRFPSWLTWYKKPEYRDIREYADNINTGKRSMSPVGRGCSIPSRLRLDRILENKTCSPMSLYDFYMYLKYIEFSAENLEFYMWYKNYESAYAKGLAMVGEKNYGSMDNVSESSSSDSTLKPQNATTDVEEEDEEEDPEVAKETLARISQLISVDALCSSKSKCSPAVNQCNLDPNTVSTADLLKTVPVGRSELDTVIDLFLLPGSEKELNIPPSLRQQAIADLHVSSHPAALKPVADHIYGLLRNCSHRNFVRLGVGNGTFETICVATMLGIVCTIAGFIVIFARGFAPYRGAHTRWEVFAAWPLWWLGLSLILSGLRGSCFFLLLFSRRQPLPWERFDDTKSSEPSKWLLVRLLSRLMIFDRKMRVKEKHLRRLQQKIVAQSLFGGALFATAGVFLFIFLPMWQETI</sequence>
<evidence type="ECO:0000313" key="4">
    <source>
        <dbReference type="Proteomes" id="UP001321760"/>
    </source>
</evidence>
<dbReference type="InterPro" id="IPR036305">
    <property type="entry name" value="RGS_sf"/>
</dbReference>
<feature type="transmembrane region" description="Helical" evidence="2">
    <location>
        <begin position="379"/>
        <end position="404"/>
    </location>
</feature>
<keyword evidence="2" id="KW-0472">Membrane</keyword>
<evidence type="ECO:0000256" key="1">
    <source>
        <dbReference type="SAM" id="MobiDB-lite"/>
    </source>
</evidence>
<evidence type="ECO:0000256" key="2">
    <source>
        <dbReference type="SAM" id="Phobius"/>
    </source>
</evidence>
<organism evidence="3 4">
    <name type="scientific">Podospora aff. communis PSN243</name>
    <dbReference type="NCBI Taxonomy" id="3040156"/>
    <lineage>
        <taxon>Eukaryota</taxon>
        <taxon>Fungi</taxon>
        <taxon>Dikarya</taxon>
        <taxon>Ascomycota</taxon>
        <taxon>Pezizomycotina</taxon>
        <taxon>Sordariomycetes</taxon>
        <taxon>Sordariomycetidae</taxon>
        <taxon>Sordariales</taxon>
        <taxon>Podosporaceae</taxon>
        <taxon>Podospora</taxon>
    </lineage>
</organism>
<name>A0AAV9GAJ5_9PEZI</name>
<dbReference type="PANTHER" id="PTHR39466">
    <property type="entry name" value="RGS DOMAIN-CONTAINING PROTEIN"/>
    <property type="match status" value="1"/>
</dbReference>
<keyword evidence="2" id="KW-1133">Transmembrane helix</keyword>
<feature type="transmembrane region" description="Helical" evidence="2">
    <location>
        <begin position="263"/>
        <end position="284"/>
    </location>
</feature>
<dbReference type="PANTHER" id="PTHR39466:SF1">
    <property type="entry name" value="RGS DOMAIN-CONTAINING PROTEIN"/>
    <property type="match status" value="1"/>
</dbReference>
<dbReference type="AlphaFoldDB" id="A0AAV9GAJ5"/>
<feature type="region of interest" description="Disordered" evidence="1">
    <location>
        <begin position="107"/>
        <end position="139"/>
    </location>
</feature>
<gene>
    <name evidence="3" type="ORF">QBC34DRAFT_153347</name>
</gene>
<dbReference type="SUPFAM" id="SSF48097">
    <property type="entry name" value="Regulator of G-protein signaling, RGS"/>
    <property type="match status" value="1"/>
</dbReference>
<dbReference type="Gene3D" id="1.10.167.10">
    <property type="entry name" value="Regulator of G-protein Signalling 4, domain 2"/>
    <property type="match status" value="1"/>
</dbReference>
<protein>
    <recommendedName>
        <fullName evidence="5">RGS domain-containing protein</fullName>
    </recommendedName>
</protein>
<dbReference type="EMBL" id="MU865961">
    <property type="protein sequence ID" value="KAK4445849.1"/>
    <property type="molecule type" value="Genomic_DNA"/>
</dbReference>
<dbReference type="Proteomes" id="UP001321760">
    <property type="component" value="Unassembled WGS sequence"/>
</dbReference>
<reference evidence="3" key="1">
    <citation type="journal article" date="2023" name="Mol. Phylogenet. Evol.">
        <title>Genome-scale phylogeny and comparative genomics of the fungal order Sordariales.</title>
        <authorList>
            <person name="Hensen N."/>
            <person name="Bonometti L."/>
            <person name="Westerberg I."/>
            <person name="Brannstrom I.O."/>
            <person name="Guillou S."/>
            <person name="Cros-Aarteil S."/>
            <person name="Calhoun S."/>
            <person name="Haridas S."/>
            <person name="Kuo A."/>
            <person name="Mondo S."/>
            <person name="Pangilinan J."/>
            <person name="Riley R."/>
            <person name="LaButti K."/>
            <person name="Andreopoulos B."/>
            <person name="Lipzen A."/>
            <person name="Chen C."/>
            <person name="Yan M."/>
            <person name="Daum C."/>
            <person name="Ng V."/>
            <person name="Clum A."/>
            <person name="Steindorff A."/>
            <person name="Ohm R.A."/>
            <person name="Martin F."/>
            <person name="Silar P."/>
            <person name="Natvig D.O."/>
            <person name="Lalanne C."/>
            <person name="Gautier V."/>
            <person name="Ament-Velasquez S.L."/>
            <person name="Kruys A."/>
            <person name="Hutchinson M.I."/>
            <person name="Powell A.J."/>
            <person name="Barry K."/>
            <person name="Miller A.N."/>
            <person name="Grigoriev I.V."/>
            <person name="Debuchy R."/>
            <person name="Gladieux P."/>
            <person name="Hiltunen Thoren M."/>
            <person name="Johannesson H."/>
        </authorList>
    </citation>
    <scope>NUCLEOTIDE SEQUENCE</scope>
    <source>
        <strain evidence="3">PSN243</strain>
    </source>
</reference>
<feature type="transmembrane region" description="Helical" evidence="2">
    <location>
        <begin position="304"/>
        <end position="327"/>
    </location>
</feature>
<evidence type="ECO:0000313" key="3">
    <source>
        <dbReference type="EMBL" id="KAK4445849.1"/>
    </source>
</evidence>
<feature type="compositionally biased region" description="Acidic residues" evidence="1">
    <location>
        <begin position="127"/>
        <end position="137"/>
    </location>
</feature>
<keyword evidence="4" id="KW-1185">Reference proteome</keyword>
<keyword evidence="2" id="KW-0812">Transmembrane</keyword>
<accession>A0AAV9GAJ5</accession>
<proteinExistence type="predicted"/>
<dbReference type="InterPro" id="IPR044926">
    <property type="entry name" value="RGS_subdomain_2"/>
</dbReference>
<evidence type="ECO:0008006" key="5">
    <source>
        <dbReference type="Google" id="ProtNLM"/>
    </source>
</evidence>